<reference evidence="1" key="1">
    <citation type="submission" date="2020-03" db="EMBL/GenBank/DDBJ databases">
        <title>Castanea mollissima Vanexum genome sequencing.</title>
        <authorList>
            <person name="Staton M."/>
        </authorList>
    </citation>
    <scope>NUCLEOTIDE SEQUENCE</scope>
    <source>
        <tissue evidence="1">Leaf</tissue>
    </source>
</reference>
<accession>A0A8J4VID0</accession>
<evidence type="ECO:0000313" key="2">
    <source>
        <dbReference type="Proteomes" id="UP000737018"/>
    </source>
</evidence>
<sequence length="142" mass="16277">MSQATILQLGLAEECHQEDGIAYLPLLSIVEYFPIRCFLHSHLNILILQLGEFLFVNNIFLTIRGRSAILQMESRELQTIYDSEVAAANQLNLPLQPRLLEVGSESMKAFPLGKLRLVICSVRELRRCYVIADFETRYVQHV</sequence>
<proteinExistence type="predicted"/>
<name>A0A8J4VID0_9ROSI</name>
<comment type="caution">
    <text evidence="1">The sequence shown here is derived from an EMBL/GenBank/DDBJ whole genome shotgun (WGS) entry which is preliminary data.</text>
</comment>
<evidence type="ECO:0000313" key="1">
    <source>
        <dbReference type="EMBL" id="KAF3957220.1"/>
    </source>
</evidence>
<organism evidence="1 2">
    <name type="scientific">Castanea mollissima</name>
    <name type="common">Chinese chestnut</name>
    <dbReference type="NCBI Taxonomy" id="60419"/>
    <lineage>
        <taxon>Eukaryota</taxon>
        <taxon>Viridiplantae</taxon>
        <taxon>Streptophyta</taxon>
        <taxon>Embryophyta</taxon>
        <taxon>Tracheophyta</taxon>
        <taxon>Spermatophyta</taxon>
        <taxon>Magnoliopsida</taxon>
        <taxon>eudicotyledons</taxon>
        <taxon>Gunneridae</taxon>
        <taxon>Pentapetalae</taxon>
        <taxon>rosids</taxon>
        <taxon>fabids</taxon>
        <taxon>Fagales</taxon>
        <taxon>Fagaceae</taxon>
        <taxon>Castanea</taxon>
    </lineage>
</organism>
<dbReference type="Proteomes" id="UP000737018">
    <property type="component" value="Unassembled WGS sequence"/>
</dbReference>
<protein>
    <submittedName>
        <fullName evidence="1">Uncharacterized protein</fullName>
    </submittedName>
</protein>
<dbReference type="EMBL" id="JRKL02002883">
    <property type="protein sequence ID" value="KAF3957220.1"/>
    <property type="molecule type" value="Genomic_DNA"/>
</dbReference>
<gene>
    <name evidence="1" type="ORF">CMV_017745</name>
</gene>
<dbReference type="AlphaFoldDB" id="A0A8J4VID0"/>
<keyword evidence="2" id="KW-1185">Reference proteome</keyword>